<dbReference type="NCBIfam" id="TIGR00199">
    <property type="entry name" value="PncC_domain"/>
    <property type="match status" value="1"/>
</dbReference>
<comment type="caution">
    <text evidence="2">The sequence shown here is derived from an EMBL/GenBank/DDBJ whole genome shotgun (WGS) entry which is preliminary data.</text>
</comment>
<gene>
    <name evidence="2" type="ORF">ATK06_1652</name>
</gene>
<accession>A0A2A9DRJ5</accession>
<dbReference type="STRING" id="1724.GCA_001044175_01037"/>
<name>A0A2A9DRJ5_9CORY</name>
<proteinExistence type="predicted"/>
<dbReference type="InterPro" id="IPR008136">
    <property type="entry name" value="CinA_C"/>
</dbReference>
<evidence type="ECO:0000259" key="1">
    <source>
        <dbReference type="Pfam" id="PF02464"/>
    </source>
</evidence>
<dbReference type="Pfam" id="PF02464">
    <property type="entry name" value="CinA"/>
    <property type="match status" value="1"/>
</dbReference>
<sequence>MPGQGMGSNGNDRVRSNDLTSTAQELVAALSERHETVATCESLTAGLAGATIASIPGASAVFRGGLITYATALKNSLAGVPRHVLDSEGPVSAVTARYMASGAREKCASTWALSFTGVAGPAGQDGHPVGEVWVGISGPGDTRSYTAASVLGVGERLRGGREDIRNAAVLAGLTVLLNSL</sequence>
<reference evidence="2 3" key="1">
    <citation type="submission" date="2017-10" db="EMBL/GenBank/DDBJ databases">
        <title>Sequencing the genomes of 1000 actinobacteria strains.</title>
        <authorList>
            <person name="Klenk H.-P."/>
        </authorList>
    </citation>
    <scope>NUCLEOTIDE SEQUENCE [LARGE SCALE GENOMIC DNA]</scope>
    <source>
        <strain evidence="2 3">DSM 20688</strain>
    </source>
</reference>
<protein>
    <submittedName>
        <fullName evidence="2">Nicotinamide-nucleotide amidase</fullName>
    </submittedName>
</protein>
<dbReference type="RefSeq" id="WP_231913512.1">
    <property type="nucleotide sequence ID" value="NZ_LDYE01000003.1"/>
</dbReference>
<dbReference type="EMBL" id="PDJF01000001">
    <property type="protein sequence ID" value="PFG28540.1"/>
    <property type="molecule type" value="Genomic_DNA"/>
</dbReference>
<dbReference type="SUPFAM" id="SSF142433">
    <property type="entry name" value="CinA-like"/>
    <property type="match status" value="1"/>
</dbReference>
<dbReference type="AlphaFoldDB" id="A0A2A9DRJ5"/>
<dbReference type="Proteomes" id="UP000221653">
    <property type="component" value="Unassembled WGS sequence"/>
</dbReference>
<dbReference type="InterPro" id="IPR036653">
    <property type="entry name" value="CinA-like_C"/>
</dbReference>
<feature type="domain" description="CinA C-terminal" evidence="1">
    <location>
        <begin position="21"/>
        <end position="179"/>
    </location>
</feature>
<organism evidence="2 3">
    <name type="scientific">Corynebacterium renale</name>
    <dbReference type="NCBI Taxonomy" id="1724"/>
    <lineage>
        <taxon>Bacteria</taxon>
        <taxon>Bacillati</taxon>
        <taxon>Actinomycetota</taxon>
        <taxon>Actinomycetes</taxon>
        <taxon>Mycobacteriales</taxon>
        <taxon>Corynebacteriaceae</taxon>
        <taxon>Corynebacterium</taxon>
    </lineage>
</organism>
<keyword evidence="3" id="KW-1185">Reference proteome</keyword>
<dbReference type="Gene3D" id="3.90.950.20">
    <property type="entry name" value="CinA-like"/>
    <property type="match status" value="1"/>
</dbReference>
<evidence type="ECO:0000313" key="3">
    <source>
        <dbReference type="Proteomes" id="UP000221653"/>
    </source>
</evidence>
<evidence type="ECO:0000313" key="2">
    <source>
        <dbReference type="EMBL" id="PFG28540.1"/>
    </source>
</evidence>